<dbReference type="EMBL" id="JANJPK010000041">
    <property type="protein sequence ID" value="MCR1233584.1"/>
    <property type="molecule type" value="Genomic_DNA"/>
</dbReference>
<comment type="caution">
    <text evidence="1">The sequence shown here is derived from an EMBL/GenBank/DDBJ whole genome shotgun (WGS) entry which is preliminary data.</text>
</comment>
<accession>A0AAW5LUL1</accession>
<gene>
    <name evidence="1" type="ORF">NQD44_10795</name>
</gene>
<dbReference type="Proteomes" id="UP001206089">
    <property type="component" value="Unassembled WGS sequence"/>
</dbReference>
<dbReference type="AlphaFoldDB" id="A0AAW5LUL1"/>
<dbReference type="RefSeq" id="WP_161496170.1">
    <property type="nucleotide sequence ID" value="NZ_JAEVFQ010000035.1"/>
</dbReference>
<dbReference type="NCBIfam" id="TIGR04540">
    <property type="entry name" value="CLB_0814_fam"/>
    <property type="match status" value="1"/>
</dbReference>
<dbReference type="InterPro" id="IPR030902">
    <property type="entry name" value="CLB_0814_fam"/>
</dbReference>
<sequence>MSSIFDKYEYVAYPATVLTLTSELRVIIDDYREGKLDNREIEEIILFYANNNKEKLFDEDELNITVQRKLGKQRLNVLRNILKNNQK</sequence>
<evidence type="ECO:0000313" key="2">
    <source>
        <dbReference type="Proteomes" id="UP001206089"/>
    </source>
</evidence>
<proteinExistence type="predicted"/>
<evidence type="ECO:0000313" key="1">
    <source>
        <dbReference type="EMBL" id="MCR1233584.1"/>
    </source>
</evidence>
<protein>
    <submittedName>
        <fullName evidence="1">TIGR04540 family protein</fullName>
    </submittedName>
</protein>
<reference evidence="1" key="1">
    <citation type="submission" date="2022-07" db="EMBL/GenBank/DDBJ databases">
        <authorList>
            <person name="Peng Z."/>
        </authorList>
    </citation>
    <scope>NUCLEOTIDE SEQUENCE</scope>
    <source>
        <strain evidence="1">2022WUSS069</strain>
    </source>
</reference>
<name>A0AAW5LUL1_STRSU</name>
<organism evidence="1 2">
    <name type="scientific">Streptococcus suis</name>
    <dbReference type="NCBI Taxonomy" id="1307"/>
    <lineage>
        <taxon>Bacteria</taxon>
        <taxon>Bacillati</taxon>
        <taxon>Bacillota</taxon>
        <taxon>Bacilli</taxon>
        <taxon>Lactobacillales</taxon>
        <taxon>Streptococcaceae</taxon>
        <taxon>Streptococcus</taxon>
    </lineage>
</organism>